<organism evidence="1 3">
    <name type="scientific">Streptomyces pseudovenezuelae</name>
    <dbReference type="NCBI Taxonomy" id="67350"/>
    <lineage>
        <taxon>Bacteria</taxon>
        <taxon>Bacillati</taxon>
        <taxon>Actinomycetota</taxon>
        <taxon>Actinomycetes</taxon>
        <taxon>Kitasatosporales</taxon>
        <taxon>Streptomycetaceae</taxon>
        <taxon>Streptomyces</taxon>
        <taxon>Streptomyces aurantiacus group</taxon>
    </lineage>
</organism>
<reference evidence="1 3" key="1">
    <citation type="submission" date="2015-10" db="EMBL/GenBank/DDBJ databases">
        <title>Draft genome sequence of Streptomyces pseudovenezuelae DSM 40212, type strain for the species Streptomyces pseudovenezuelae.</title>
        <authorList>
            <person name="Ruckert C."/>
            <person name="Winkler A."/>
            <person name="Kalinowski J."/>
            <person name="Kampfer P."/>
            <person name="Glaeser S."/>
        </authorList>
    </citation>
    <scope>NUCLEOTIDE SEQUENCE [LARGE SCALE GENOMIC DNA]</scope>
    <source>
        <strain evidence="1 3">DSM 40212</strain>
    </source>
</reference>
<dbReference type="GeneID" id="95699211"/>
<sequence length="67" mass="7387">MNSAHPERGRRVPTSLAALALDVREGTIRQWARRGKLTRYGTRRQALYDLNELAALVAGETASAHDA</sequence>
<evidence type="ECO:0000313" key="4">
    <source>
        <dbReference type="Proteomes" id="UP001432168"/>
    </source>
</evidence>
<reference evidence="2" key="2">
    <citation type="submission" date="2022-10" db="EMBL/GenBank/DDBJ databases">
        <title>The complete genomes of actinobacterial strains from the NBC collection.</title>
        <authorList>
            <person name="Joergensen T.S."/>
            <person name="Alvarez Arevalo M."/>
            <person name="Sterndorff E.B."/>
            <person name="Faurdal D."/>
            <person name="Vuksanovic O."/>
            <person name="Mourched A.-S."/>
            <person name="Charusanti P."/>
            <person name="Shaw S."/>
            <person name="Blin K."/>
            <person name="Weber T."/>
        </authorList>
    </citation>
    <scope>NUCLEOTIDE SEQUENCE</scope>
    <source>
        <strain evidence="2">NBC_00686</strain>
    </source>
</reference>
<accession>A0A117PQV4</accession>
<dbReference type="AlphaFoldDB" id="A0A117PQV4"/>
<gene>
    <name evidence="1" type="ORF">AQI94_21430</name>
    <name evidence="2" type="ORF">OG929_24025</name>
</gene>
<dbReference type="EMBL" id="LMWM01000023">
    <property type="protein sequence ID" value="KUM86617.1"/>
    <property type="molecule type" value="Genomic_DNA"/>
</dbReference>
<dbReference type="RefSeq" id="WP_031051574.1">
    <property type="nucleotide sequence ID" value="NZ_CP107755.1"/>
</dbReference>
<protein>
    <recommendedName>
        <fullName evidence="5">MerR family transcriptional regulator</fullName>
    </recommendedName>
</protein>
<evidence type="ECO:0000313" key="3">
    <source>
        <dbReference type="Proteomes" id="UP000053039"/>
    </source>
</evidence>
<name>A0A117PQV4_9ACTN</name>
<dbReference type="Proteomes" id="UP000053039">
    <property type="component" value="Unassembled WGS sequence"/>
</dbReference>
<evidence type="ECO:0008006" key="5">
    <source>
        <dbReference type="Google" id="ProtNLM"/>
    </source>
</evidence>
<dbReference type="OrthoDB" id="4567057at2"/>
<dbReference type="EMBL" id="CP109011">
    <property type="protein sequence ID" value="WUT45169.1"/>
    <property type="molecule type" value="Genomic_DNA"/>
</dbReference>
<evidence type="ECO:0000313" key="1">
    <source>
        <dbReference type="EMBL" id="KUM86617.1"/>
    </source>
</evidence>
<dbReference type="InterPro" id="IPR009061">
    <property type="entry name" value="DNA-bd_dom_put_sf"/>
</dbReference>
<keyword evidence="4" id="KW-1185">Reference proteome</keyword>
<dbReference type="Proteomes" id="UP001432168">
    <property type="component" value="Chromosome"/>
</dbReference>
<evidence type="ECO:0000313" key="2">
    <source>
        <dbReference type="EMBL" id="WUT45169.1"/>
    </source>
</evidence>
<proteinExistence type="predicted"/>
<dbReference type="SUPFAM" id="SSF46955">
    <property type="entry name" value="Putative DNA-binding domain"/>
    <property type="match status" value="1"/>
</dbReference>